<reference evidence="3 4" key="1">
    <citation type="journal article" date="2012" name="J. Bacteriol.">
        <title>Draft Genome Sequence of the Extremely Halophilic Archaeon Halogranum salarium B-1T.</title>
        <authorList>
            <person name="Kim K.K."/>
            <person name="Lee K.C."/>
            <person name="Lee J.S."/>
        </authorList>
    </citation>
    <scope>NUCLEOTIDE SEQUENCE [LARGE SCALE GENOMIC DNA]</scope>
    <source>
        <strain evidence="3 4">B-1</strain>
    </source>
</reference>
<keyword evidence="2" id="KW-0472">Membrane</keyword>
<dbReference type="EMBL" id="ALJD01000009">
    <property type="protein sequence ID" value="EJN58183.1"/>
    <property type="molecule type" value="Genomic_DNA"/>
</dbReference>
<proteinExistence type="predicted"/>
<name>J2ZYU3_9EURY</name>
<protein>
    <submittedName>
        <fullName evidence="3">Uncharacterized protein</fullName>
    </submittedName>
</protein>
<dbReference type="RefSeq" id="WP_009732989.1">
    <property type="nucleotide sequence ID" value="NZ_ALJD01000009.1"/>
</dbReference>
<evidence type="ECO:0000313" key="4">
    <source>
        <dbReference type="Proteomes" id="UP000007813"/>
    </source>
</evidence>
<dbReference type="AlphaFoldDB" id="J2ZYU3"/>
<accession>J2ZYU3</accession>
<sequence length="76" mass="8170">MSTDEGHTQTDAADTVDTADSDDPVLGWRVAGVGMVLVGIPYVVSLPGLVDGVFSVVGLACLVWGWYQIYQSKRRQ</sequence>
<comment type="caution">
    <text evidence="3">The sequence shown here is derived from an EMBL/GenBank/DDBJ whole genome shotgun (WGS) entry which is preliminary data.</text>
</comment>
<dbReference type="OrthoDB" id="377444at2157"/>
<feature type="region of interest" description="Disordered" evidence="1">
    <location>
        <begin position="1"/>
        <end position="23"/>
    </location>
</feature>
<evidence type="ECO:0000256" key="2">
    <source>
        <dbReference type="SAM" id="Phobius"/>
    </source>
</evidence>
<feature type="transmembrane region" description="Helical" evidence="2">
    <location>
        <begin position="42"/>
        <end position="67"/>
    </location>
</feature>
<keyword evidence="2" id="KW-1133">Transmembrane helix</keyword>
<organism evidence="3 4">
    <name type="scientific">Halogranum salarium B-1</name>
    <dbReference type="NCBI Taxonomy" id="1210908"/>
    <lineage>
        <taxon>Archaea</taxon>
        <taxon>Methanobacteriati</taxon>
        <taxon>Methanobacteriota</taxon>
        <taxon>Stenosarchaea group</taxon>
        <taxon>Halobacteria</taxon>
        <taxon>Halobacteriales</taxon>
        <taxon>Haloferacaceae</taxon>
    </lineage>
</organism>
<evidence type="ECO:0000256" key="1">
    <source>
        <dbReference type="SAM" id="MobiDB-lite"/>
    </source>
</evidence>
<dbReference type="Proteomes" id="UP000007813">
    <property type="component" value="Unassembled WGS sequence"/>
</dbReference>
<keyword evidence="2" id="KW-0812">Transmembrane</keyword>
<evidence type="ECO:0000313" key="3">
    <source>
        <dbReference type="EMBL" id="EJN58183.1"/>
    </source>
</evidence>
<gene>
    <name evidence="3" type="ORF">HSB1_36000</name>
</gene>